<feature type="domain" description="Carbohydrate kinase PfkB" evidence="3">
    <location>
        <begin position="7"/>
        <end position="295"/>
    </location>
</feature>
<proteinExistence type="predicted"/>
<dbReference type="GeneID" id="98673556"/>
<dbReference type="PROSITE" id="PS00584">
    <property type="entry name" value="PFKB_KINASES_2"/>
    <property type="match status" value="1"/>
</dbReference>
<dbReference type="EMBL" id="AP019736">
    <property type="protein sequence ID" value="BBL06937.1"/>
    <property type="molecule type" value="Genomic_DNA"/>
</dbReference>
<dbReference type="GO" id="GO:0016301">
    <property type="term" value="F:kinase activity"/>
    <property type="evidence" value="ECO:0007669"/>
    <property type="project" value="UniProtKB-KW"/>
</dbReference>
<dbReference type="Proteomes" id="UP000319374">
    <property type="component" value="Chromosome"/>
</dbReference>
<dbReference type="Gene3D" id="3.40.1190.20">
    <property type="match status" value="1"/>
</dbReference>
<name>A0A4Y1X0U5_9BACT</name>
<gene>
    <name evidence="4" type="ORF">A5CPEGH6_15750</name>
</gene>
<evidence type="ECO:0000256" key="2">
    <source>
        <dbReference type="ARBA" id="ARBA00022777"/>
    </source>
</evidence>
<sequence length="319" mass="33921">MKTFDVIALGELNVDLILNRIAGFPEVGKEIFARDMICTLGSSTAIFAANVSALGARTAFAGMIGRDAFGELVRGSLEARGVDTRYVIEAADRATGVTVVMSYGEDRANVTYPGAMEALRFADLDPEIFLSARHIHLSSLFMQPGLLADIVPILRAAHDGGATVSLDTQWDPAEEWRIDCREVLPLIDIFMPNEAELTALAHAASLDEAIGSVRPWLRRAMIVKRGSRGSVLVTAGGECREVGALLNREAVDTIGAGDSFNAGFIRCFVRGGSLGECQDAGNLTGAISTTAAGGTGAFADREAAVRTARERFGKQLNLD</sequence>
<keyword evidence="2 4" id="KW-0418">Kinase</keyword>
<evidence type="ECO:0000313" key="4">
    <source>
        <dbReference type="EMBL" id="BBL06937.1"/>
    </source>
</evidence>
<dbReference type="InterPro" id="IPR011611">
    <property type="entry name" value="PfkB_dom"/>
</dbReference>
<dbReference type="SUPFAM" id="SSF53613">
    <property type="entry name" value="Ribokinase-like"/>
    <property type="match status" value="1"/>
</dbReference>
<dbReference type="OrthoDB" id="9813569at2"/>
<accession>A0A4Y1X0U5</accession>
<keyword evidence="5" id="KW-1185">Reference proteome</keyword>
<evidence type="ECO:0000259" key="3">
    <source>
        <dbReference type="Pfam" id="PF00294"/>
    </source>
</evidence>
<dbReference type="KEGG" id="ada:A5CPEGH6_15750"/>
<organism evidence="4 5">
    <name type="scientific">Alistipes dispar</name>
    <dbReference type="NCBI Taxonomy" id="2585119"/>
    <lineage>
        <taxon>Bacteria</taxon>
        <taxon>Pseudomonadati</taxon>
        <taxon>Bacteroidota</taxon>
        <taxon>Bacteroidia</taxon>
        <taxon>Bacteroidales</taxon>
        <taxon>Rikenellaceae</taxon>
        <taxon>Alistipes</taxon>
    </lineage>
</organism>
<dbReference type="Pfam" id="PF00294">
    <property type="entry name" value="PfkB"/>
    <property type="match status" value="1"/>
</dbReference>
<evidence type="ECO:0000313" key="5">
    <source>
        <dbReference type="Proteomes" id="UP000319374"/>
    </source>
</evidence>
<reference evidence="5" key="1">
    <citation type="submission" date="2019-06" db="EMBL/GenBank/DDBJ databases">
        <title>Alistipes onderdonkii subsp. vulgaris subsp. nov., Alistipes dispar sp. nov. and Alistipes communis sp. nov., isolated from human faeces, and creation of Alistipes onderdonkii subsp. onderdonkii subsp. nov.</title>
        <authorList>
            <person name="Sakamoto M."/>
            <person name="Ikeyama N."/>
            <person name="Ogata Y."/>
            <person name="Suda W."/>
            <person name="Iino T."/>
            <person name="Hattori M."/>
            <person name="Ohkuma M."/>
        </authorList>
    </citation>
    <scope>NUCLEOTIDE SEQUENCE [LARGE SCALE GENOMIC DNA]</scope>
    <source>
        <strain evidence="5">5CPEGH6</strain>
    </source>
</reference>
<dbReference type="PANTHER" id="PTHR10584:SF166">
    <property type="entry name" value="RIBOKINASE"/>
    <property type="match status" value="1"/>
</dbReference>
<dbReference type="RefSeq" id="WP_141428833.1">
    <property type="nucleotide sequence ID" value="NZ_AP019736.1"/>
</dbReference>
<dbReference type="InterPro" id="IPR002173">
    <property type="entry name" value="Carboh/pur_kinase_PfkB_CS"/>
</dbReference>
<evidence type="ECO:0000256" key="1">
    <source>
        <dbReference type="ARBA" id="ARBA00022679"/>
    </source>
</evidence>
<keyword evidence="1" id="KW-0808">Transferase</keyword>
<dbReference type="InterPro" id="IPR029056">
    <property type="entry name" value="Ribokinase-like"/>
</dbReference>
<dbReference type="AlphaFoldDB" id="A0A4Y1X0U5"/>
<dbReference type="PANTHER" id="PTHR10584">
    <property type="entry name" value="SUGAR KINASE"/>
    <property type="match status" value="1"/>
</dbReference>
<protein>
    <submittedName>
        <fullName evidence="4">Ribokinase</fullName>
    </submittedName>
</protein>